<reference evidence="3" key="1">
    <citation type="submission" date="2018-06" db="EMBL/GenBank/DDBJ databases">
        <authorList>
            <consortium name="Pathogen Informatics"/>
        </authorList>
    </citation>
    <scope>NUCLEOTIDE SEQUENCE [LARGE SCALE GENOMIC DNA]</scope>
    <source>
        <strain evidence="3">NCTC10132</strain>
    </source>
</reference>
<dbReference type="Proteomes" id="UP000257559">
    <property type="component" value="Chromosome"/>
</dbReference>
<feature type="domain" description="S1 motif" evidence="1">
    <location>
        <begin position="6"/>
        <end position="75"/>
    </location>
</feature>
<dbReference type="PROSITE" id="PS50126">
    <property type="entry name" value="S1"/>
    <property type="match status" value="1"/>
</dbReference>
<gene>
    <name evidence="2" type="primary">rpsA</name>
    <name evidence="2" type="ORF">NCTC10132_00851</name>
</gene>
<dbReference type="EMBL" id="LS991951">
    <property type="protein sequence ID" value="SYV97485.1"/>
    <property type="molecule type" value="Genomic_DNA"/>
</dbReference>
<dbReference type="GO" id="GO:0003676">
    <property type="term" value="F:nucleic acid binding"/>
    <property type="evidence" value="ECO:0007669"/>
    <property type="project" value="InterPro"/>
</dbReference>
<keyword evidence="2" id="KW-0687">Ribonucleoprotein</keyword>
<dbReference type="GO" id="GO:0005840">
    <property type="term" value="C:ribosome"/>
    <property type="evidence" value="ECO:0007669"/>
    <property type="project" value="UniProtKB-KW"/>
</dbReference>
<dbReference type="SUPFAM" id="SSF50249">
    <property type="entry name" value="Nucleic acid-binding proteins"/>
    <property type="match status" value="1"/>
</dbReference>
<evidence type="ECO:0000313" key="3">
    <source>
        <dbReference type="Proteomes" id="UP000257559"/>
    </source>
</evidence>
<protein>
    <submittedName>
        <fullName evidence="2">30S ribosomal protein s1</fullName>
    </submittedName>
</protein>
<dbReference type="RefSeq" id="WP_117275404.1">
    <property type="nucleotide sequence ID" value="NZ_LS991951.1"/>
</dbReference>
<keyword evidence="2" id="KW-0689">Ribosomal protein</keyword>
<dbReference type="KEGG" id="medw:NCTC10132_00851"/>
<dbReference type="InterPro" id="IPR003029">
    <property type="entry name" value="S1_domain"/>
</dbReference>
<proteinExistence type="predicted"/>
<evidence type="ECO:0000313" key="2">
    <source>
        <dbReference type="EMBL" id="SYV97485.1"/>
    </source>
</evidence>
<sequence>MIYKVGDVVIGKIIKMGAKFITVKSREGYIFIIHKKELTDFNKKSICDMFNLGETINFIALKFDEESKSGLGSFKRNHPNELKENINNKLKETSSGFENLLKHAMDSFMSDEGKNKGQ</sequence>
<dbReference type="OrthoDB" id="398924at2"/>
<dbReference type="InterPro" id="IPR012340">
    <property type="entry name" value="NA-bd_OB-fold"/>
</dbReference>
<keyword evidence="3" id="KW-1185">Reference proteome</keyword>
<dbReference type="Gene3D" id="2.40.50.140">
    <property type="entry name" value="Nucleic acid-binding proteins"/>
    <property type="match status" value="1"/>
</dbReference>
<evidence type="ECO:0000259" key="1">
    <source>
        <dbReference type="PROSITE" id="PS50126"/>
    </source>
</evidence>
<name>A0A3B0PS63_9BACT</name>
<accession>A0A3B0PS63</accession>
<dbReference type="AlphaFoldDB" id="A0A3B0PS63"/>
<organism evidence="2 3">
    <name type="scientific">Mycoplasmopsis edwardii</name>
    <dbReference type="NCBI Taxonomy" id="53558"/>
    <lineage>
        <taxon>Bacteria</taxon>
        <taxon>Bacillati</taxon>
        <taxon>Mycoplasmatota</taxon>
        <taxon>Mycoplasmoidales</taxon>
        <taxon>Metamycoplasmataceae</taxon>
        <taxon>Mycoplasmopsis</taxon>
    </lineage>
</organism>